<dbReference type="FunFam" id="2.60.40.10:FF:000930">
    <property type="entry name" value="immunoglobulin superfamily DCC subclass member 3"/>
    <property type="match status" value="1"/>
</dbReference>
<dbReference type="InterPro" id="IPR003961">
    <property type="entry name" value="FN3_dom"/>
</dbReference>
<feature type="domain" description="Fibronectin type-III" evidence="14">
    <location>
        <begin position="442"/>
        <end position="536"/>
    </location>
</feature>
<dbReference type="SMART" id="SM00409">
    <property type="entry name" value="IG"/>
    <property type="match status" value="4"/>
</dbReference>
<evidence type="ECO:0000313" key="15">
    <source>
        <dbReference type="EMBL" id="CAG05562.1"/>
    </source>
</evidence>
<feature type="domain" description="Ig-like" evidence="13">
    <location>
        <begin position="119"/>
        <end position="206"/>
    </location>
</feature>
<reference evidence="15" key="2">
    <citation type="submission" date="2004-02" db="EMBL/GenBank/DDBJ databases">
        <authorList>
            <consortium name="Genoscope"/>
            <consortium name="Whitehead Institute Centre for Genome Research"/>
        </authorList>
    </citation>
    <scope>NUCLEOTIDE SEQUENCE</scope>
</reference>
<dbReference type="InterPro" id="IPR003598">
    <property type="entry name" value="Ig_sub2"/>
</dbReference>
<evidence type="ECO:0000256" key="2">
    <source>
        <dbReference type="ARBA" id="ARBA00004167"/>
    </source>
</evidence>
<organism evidence="15">
    <name type="scientific">Tetraodon nigroviridis</name>
    <name type="common">Spotted green pufferfish</name>
    <name type="synonym">Chelonodon nigroviridis</name>
    <dbReference type="NCBI Taxonomy" id="99883"/>
    <lineage>
        <taxon>Eukaryota</taxon>
        <taxon>Metazoa</taxon>
        <taxon>Chordata</taxon>
        <taxon>Craniata</taxon>
        <taxon>Vertebrata</taxon>
        <taxon>Euteleostomi</taxon>
        <taxon>Actinopterygii</taxon>
        <taxon>Neopterygii</taxon>
        <taxon>Teleostei</taxon>
        <taxon>Neoteleostei</taxon>
        <taxon>Acanthomorphata</taxon>
        <taxon>Eupercaria</taxon>
        <taxon>Tetraodontiformes</taxon>
        <taxon>Tetradontoidea</taxon>
        <taxon>Tetraodontidae</taxon>
        <taxon>Tetraodon</taxon>
    </lineage>
</organism>
<evidence type="ECO:0000256" key="10">
    <source>
        <dbReference type="ARBA" id="ARBA00023157"/>
    </source>
</evidence>
<evidence type="ECO:0000256" key="1">
    <source>
        <dbReference type="ARBA" id="ARBA00002140"/>
    </source>
</evidence>
<evidence type="ECO:0000256" key="5">
    <source>
        <dbReference type="ARBA" id="ARBA00022692"/>
    </source>
</evidence>
<dbReference type="Pfam" id="PF00041">
    <property type="entry name" value="fn3"/>
    <property type="match status" value="2"/>
</dbReference>
<dbReference type="SUPFAM" id="SSF49265">
    <property type="entry name" value="Fibronectin type III"/>
    <property type="match status" value="1"/>
</dbReference>
<name>Q4S1C0_TETNG</name>
<keyword evidence="9" id="KW-0472">Membrane</keyword>
<dbReference type="InterPro" id="IPR036116">
    <property type="entry name" value="FN3_sf"/>
</dbReference>
<feature type="domain" description="Fibronectin type-III" evidence="14">
    <location>
        <begin position="538"/>
        <end position="620"/>
    </location>
</feature>
<dbReference type="GO" id="GO:0098609">
    <property type="term" value="P:cell-cell adhesion"/>
    <property type="evidence" value="ECO:0007669"/>
    <property type="project" value="TreeGrafter"/>
</dbReference>
<dbReference type="PROSITE" id="PS50853">
    <property type="entry name" value="FN3"/>
    <property type="match status" value="2"/>
</dbReference>
<evidence type="ECO:0000256" key="8">
    <source>
        <dbReference type="ARBA" id="ARBA00022989"/>
    </source>
</evidence>
<dbReference type="InterPro" id="IPR013098">
    <property type="entry name" value="Ig_I-set"/>
</dbReference>
<dbReference type="InterPro" id="IPR007110">
    <property type="entry name" value="Ig-like_dom"/>
</dbReference>
<dbReference type="FunFam" id="2.60.40.10:FF:000551">
    <property type="entry name" value="Protogenin A"/>
    <property type="match status" value="1"/>
</dbReference>
<evidence type="ECO:0000259" key="13">
    <source>
        <dbReference type="PROSITE" id="PS50835"/>
    </source>
</evidence>
<protein>
    <submittedName>
        <fullName evidence="15">Chromosome 13 SCAF14769, whole genome shotgun sequence</fullName>
    </submittedName>
</protein>
<feature type="non-terminal residue" evidence="15">
    <location>
        <position position="620"/>
    </location>
</feature>
<evidence type="ECO:0000256" key="3">
    <source>
        <dbReference type="ARBA" id="ARBA00009588"/>
    </source>
</evidence>
<keyword evidence="5" id="KW-0812">Transmembrane</keyword>
<reference evidence="15" key="1">
    <citation type="journal article" date="2004" name="Nature">
        <title>Genome duplication in the teleost fish Tetraodon nigroviridis reveals the early vertebrate proto-karyotype.</title>
        <authorList>
            <person name="Jaillon O."/>
            <person name="Aury J.-M."/>
            <person name="Brunet F."/>
            <person name="Petit J.-L."/>
            <person name="Stange-Thomann N."/>
            <person name="Mauceli E."/>
            <person name="Bouneau L."/>
            <person name="Fischer C."/>
            <person name="Ozouf-Costaz C."/>
            <person name="Bernot A."/>
            <person name="Nicaud S."/>
            <person name="Jaffe D."/>
            <person name="Fisher S."/>
            <person name="Lutfalla G."/>
            <person name="Dossat C."/>
            <person name="Segurens B."/>
            <person name="Dasilva C."/>
            <person name="Salanoubat M."/>
            <person name="Levy M."/>
            <person name="Boudet N."/>
            <person name="Castellano S."/>
            <person name="Anthouard V."/>
            <person name="Jubin C."/>
            <person name="Castelli V."/>
            <person name="Katinka M."/>
            <person name="Vacherie B."/>
            <person name="Biemont C."/>
            <person name="Skalli Z."/>
            <person name="Cattolico L."/>
            <person name="Poulain J."/>
            <person name="De Berardinis V."/>
            <person name="Cruaud C."/>
            <person name="Duprat S."/>
            <person name="Brottier P."/>
            <person name="Coutanceau J.-P."/>
            <person name="Gouzy J."/>
            <person name="Parra G."/>
            <person name="Lardier G."/>
            <person name="Chapple C."/>
            <person name="McKernan K.J."/>
            <person name="McEwan P."/>
            <person name="Bosak S."/>
            <person name="Kellis M."/>
            <person name="Volff J.-N."/>
            <person name="Guigo R."/>
            <person name="Zody M.C."/>
            <person name="Mesirov J."/>
            <person name="Lindblad-Toh K."/>
            <person name="Birren B."/>
            <person name="Nusbaum C."/>
            <person name="Kahn D."/>
            <person name="Robinson-Rechavi M."/>
            <person name="Laudet V."/>
            <person name="Schachter V."/>
            <person name="Quetier F."/>
            <person name="Saurin W."/>
            <person name="Scarpelli C."/>
            <person name="Wincker P."/>
            <person name="Lander E.S."/>
            <person name="Weissenbach J."/>
            <person name="Roest Crollius H."/>
        </authorList>
    </citation>
    <scope>NUCLEOTIDE SEQUENCE [LARGE SCALE GENOMIC DNA]</scope>
</reference>
<evidence type="ECO:0000259" key="14">
    <source>
        <dbReference type="PROSITE" id="PS50853"/>
    </source>
</evidence>
<accession>Q4S1C0</accession>
<sequence length="620" mass="67525">LLVPAPLSVSSPSSPPGVWSFSELSFITEPSDLTVLPKDPAVLDCQAHGQPPVTVRWLKNGVRLAESERVHFLPNGSLYIPKIKHTEEESDEGFYQCLSQNKYGAILSQRSHLTIARISEFVLHPVPAVVTEGSVARFSCVVTSSPPATITWEFNQNALAVHTERITVLPNGVLQIHNVRPEDAGQYRCVAANAASRLKSKEAALTVTRGTDPDSSFPAGKADSVLLLRVSFSCKGPHYKPRQRPRILAGPQNVTASLHQTVVLECLATGNPSPIISWSRADSKAIDVYNAKVLGNGNLVIADVSSKHSGVYLCRATTPGTRNYTVAAANLTVQGTENSREATLVLFLQPTNQPTSVSVPPSIVERPESQTRPRAGTARFMCQAEGVPRHASAGSRMGSKLVITQIIPEDDAIYQCLAESEEGSVLSLARLIVVMSEDRPSAPRNIHAETISSSAILLAWEKPLYNADKVIAYSIHYMKAEGLNNEEYQVVIGNDTTSYIVDDLESARNYSFYIVAYMPMGASRMSDQVSQHTLEDVPLRTPELSLTSHSSTDIQVNWQPLPAKVSRGRLSAYRLSYRTAADSTVASVEIPQNSTQYLLEGLQPDTIYLLRMAAATRAGW</sequence>
<keyword evidence="4" id="KW-0217">Developmental protein</keyword>
<dbReference type="KEGG" id="tng:GSTEN00025620G001"/>
<keyword evidence="7" id="KW-0677">Repeat</keyword>
<keyword evidence="12" id="KW-0393">Immunoglobulin domain</keyword>
<dbReference type="GO" id="GO:0016020">
    <property type="term" value="C:membrane"/>
    <property type="evidence" value="ECO:0007669"/>
    <property type="project" value="UniProtKB-SubCell"/>
</dbReference>
<dbReference type="AlphaFoldDB" id="Q4S1C0"/>
<dbReference type="FunFam" id="2.60.40.10:FF:000455">
    <property type="entry name" value="Protogenin A"/>
    <property type="match status" value="1"/>
</dbReference>
<comment type="similarity">
    <text evidence="3">Belongs to the immunoglobulin superfamily. DCC family.</text>
</comment>
<dbReference type="PROSITE" id="PS50835">
    <property type="entry name" value="IG_LIKE"/>
    <property type="match status" value="3"/>
</dbReference>
<dbReference type="PANTHER" id="PTHR44170:SF47">
    <property type="entry name" value="PROTOGENIN"/>
    <property type="match status" value="1"/>
</dbReference>
<dbReference type="EMBL" id="CAAE01014769">
    <property type="protein sequence ID" value="CAG05562.1"/>
    <property type="molecule type" value="Genomic_DNA"/>
</dbReference>
<dbReference type="InterPro" id="IPR013783">
    <property type="entry name" value="Ig-like_fold"/>
</dbReference>
<evidence type="ECO:0000256" key="4">
    <source>
        <dbReference type="ARBA" id="ARBA00022473"/>
    </source>
</evidence>
<dbReference type="Pfam" id="PF13927">
    <property type="entry name" value="Ig_3"/>
    <property type="match status" value="2"/>
</dbReference>
<dbReference type="InterPro" id="IPR036179">
    <property type="entry name" value="Ig-like_dom_sf"/>
</dbReference>
<comment type="subcellular location">
    <subcellularLocation>
        <location evidence="2">Membrane</location>
        <topology evidence="2">Single-pass membrane protein</topology>
    </subcellularLocation>
</comment>
<feature type="domain" description="Ig-like" evidence="13">
    <location>
        <begin position="16"/>
        <end position="114"/>
    </location>
</feature>
<dbReference type="SUPFAM" id="SSF48726">
    <property type="entry name" value="Immunoglobulin"/>
    <property type="match status" value="4"/>
</dbReference>
<proteinExistence type="inferred from homology"/>
<dbReference type="InterPro" id="IPR003599">
    <property type="entry name" value="Ig_sub"/>
</dbReference>
<evidence type="ECO:0000256" key="9">
    <source>
        <dbReference type="ARBA" id="ARBA00023136"/>
    </source>
</evidence>
<keyword evidence="10" id="KW-1015">Disulfide bond</keyword>
<keyword evidence="11" id="KW-0325">Glycoprotein</keyword>
<dbReference type="PANTHER" id="PTHR44170">
    <property type="entry name" value="PROTEIN SIDEKICK"/>
    <property type="match status" value="1"/>
</dbReference>
<feature type="non-terminal residue" evidence="15">
    <location>
        <position position="1"/>
    </location>
</feature>
<keyword evidence="6" id="KW-0732">Signal</keyword>
<dbReference type="OrthoDB" id="438268at2759"/>
<evidence type="ECO:0000256" key="7">
    <source>
        <dbReference type="ARBA" id="ARBA00022737"/>
    </source>
</evidence>
<evidence type="ECO:0000256" key="6">
    <source>
        <dbReference type="ARBA" id="ARBA00022729"/>
    </source>
</evidence>
<dbReference type="Pfam" id="PF07679">
    <property type="entry name" value="I-set"/>
    <property type="match status" value="1"/>
</dbReference>
<gene>
    <name evidence="15" type="ORF">GSTENG00025620001</name>
</gene>
<dbReference type="FunFam" id="2.60.40.10:FF:000189">
    <property type="entry name" value="Neogenin isoform 3"/>
    <property type="match status" value="1"/>
</dbReference>
<evidence type="ECO:0000256" key="12">
    <source>
        <dbReference type="ARBA" id="ARBA00023319"/>
    </source>
</evidence>
<dbReference type="SMART" id="SM00408">
    <property type="entry name" value="IGc2"/>
    <property type="match status" value="4"/>
</dbReference>
<comment type="function">
    <text evidence="1">May play a role in anteroposterior axis elongation.</text>
</comment>
<evidence type="ECO:0000256" key="11">
    <source>
        <dbReference type="ARBA" id="ARBA00023180"/>
    </source>
</evidence>
<feature type="domain" description="Ig-like" evidence="13">
    <location>
        <begin position="245"/>
        <end position="332"/>
    </location>
</feature>
<dbReference type="Gene3D" id="2.60.40.10">
    <property type="entry name" value="Immunoglobulins"/>
    <property type="match status" value="5"/>
</dbReference>
<dbReference type="SMART" id="SM00060">
    <property type="entry name" value="FN3"/>
    <property type="match status" value="2"/>
</dbReference>
<dbReference type="CDD" id="cd00063">
    <property type="entry name" value="FN3"/>
    <property type="match status" value="2"/>
</dbReference>
<keyword evidence="8" id="KW-1133">Transmembrane helix</keyword>